<proteinExistence type="predicted"/>
<keyword evidence="4" id="KW-0694">RNA-binding</keyword>
<dbReference type="PANTHER" id="PTHR24009:SF20">
    <property type="entry name" value="RNA-BINDING (RRM_RBD_RNP MOTIFS) FAMILY PROTEIN"/>
    <property type="match status" value="1"/>
</dbReference>
<evidence type="ECO:0000256" key="3">
    <source>
        <dbReference type="ARBA" id="ARBA00022833"/>
    </source>
</evidence>
<organism evidence="7 8">
    <name type="scientific">Hibiscus sabdariffa</name>
    <name type="common">roselle</name>
    <dbReference type="NCBI Taxonomy" id="183260"/>
    <lineage>
        <taxon>Eukaryota</taxon>
        <taxon>Viridiplantae</taxon>
        <taxon>Streptophyta</taxon>
        <taxon>Embryophyta</taxon>
        <taxon>Tracheophyta</taxon>
        <taxon>Spermatophyta</taxon>
        <taxon>Magnoliopsida</taxon>
        <taxon>eudicotyledons</taxon>
        <taxon>Gunneridae</taxon>
        <taxon>Pentapetalae</taxon>
        <taxon>rosids</taxon>
        <taxon>malvids</taxon>
        <taxon>Malvales</taxon>
        <taxon>Malvaceae</taxon>
        <taxon>Malvoideae</taxon>
        <taxon>Hibiscus</taxon>
    </lineage>
</organism>
<evidence type="ECO:0000256" key="5">
    <source>
        <dbReference type="ARBA" id="ARBA00023125"/>
    </source>
</evidence>
<keyword evidence="2" id="KW-0863">Zinc-finger</keyword>
<sequence length="168" mass="18717">MFQTTSAMISISVAQSAGVVYGLDQTSKPQHLQHHFERGNFSPCSSPEVLDSRWPYDLHQMMLRRELEEQIVVQQAIELQRRRLISLQLPDFKNDGVHHHQRGLSVSLSADSHAGGNVDPSDSSKQEVSEASVPSIMNAVELEEVKSTCVQKFGVGNSQEYQGKANEQ</sequence>
<feature type="region of interest" description="Disordered" evidence="6">
    <location>
        <begin position="109"/>
        <end position="132"/>
    </location>
</feature>
<protein>
    <submittedName>
        <fullName evidence="7">Uncharacterized protein</fullName>
    </submittedName>
</protein>
<keyword evidence="3" id="KW-0862">Zinc</keyword>
<evidence type="ECO:0000256" key="4">
    <source>
        <dbReference type="ARBA" id="ARBA00022884"/>
    </source>
</evidence>
<comment type="caution">
    <text evidence="7">The sequence shown here is derived from an EMBL/GenBank/DDBJ whole genome shotgun (WGS) entry which is preliminary data.</text>
</comment>
<evidence type="ECO:0000256" key="2">
    <source>
        <dbReference type="ARBA" id="ARBA00022771"/>
    </source>
</evidence>
<keyword evidence="5" id="KW-0238">DNA-binding</keyword>
<evidence type="ECO:0000313" key="7">
    <source>
        <dbReference type="EMBL" id="KAK8493110.1"/>
    </source>
</evidence>
<keyword evidence="1" id="KW-0479">Metal-binding</keyword>
<evidence type="ECO:0000256" key="6">
    <source>
        <dbReference type="SAM" id="MobiDB-lite"/>
    </source>
</evidence>
<dbReference type="PANTHER" id="PTHR24009">
    <property type="entry name" value="RNA-BINDING (RRM/RBD/RNP MOTIFS)"/>
    <property type="match status" value="1"/>
</dbReference>
<keyword evidence="8" id="KW-1185">Reference proteome</keyword>
<dbReference type="Proteomes" id="UP001472677">
    <property type="component" value="Unassembled WGS sequence"/>
</dbReference>
<accession>A0ABR2AIF9</accession>
<gene>
    <name evidence="7" type="ORF">V6N12_037510</name>
</gene>
<name>A0ABR2AIF9_9ROSI</name>
<evidence type="ECO:0000256" key="1">
    <source>
        <dbReference type="ARBA" id="ARBA00022723"/>
    </source>
</evidence>
<reference evidence="7 8" key="1">
    <citation type="journal article" date="2024" name="G3 (Bethesda)">
        <title>Genome assembly of Hibiscus sabdariffa L. provides insights into metabolisms of medicinal natural products.</title>
        <authorList>
            <person name="Kim T."/>
        </authorList>
    </citation>
    <scope>NUCLEOTIDE SEQUENCE [LARGE SCALE GENOMIC DNA]</scope>
    <source>
        <strain evidence="7">TK-2024</strain>
        <tissue evidence="7">Old leaves</tissue>
    </source>
</reference>
<evidence type="ECO:0000313" key="8">
    <source>
        <dbReference type="Proteomes" id="UP001472677"/>
    </source>
</evidence>
<dbReference type="EMBL" id="JBBPBM010000648">
    <property type="protein sequence ID" value="KAK8493110.1"/>
    <property type="molecule type" value="Genomic_DNA"/>
</dbReference>